<name>A0A9W7DFJ8_9STRA</name>
<proteinExistence type="predicted"/>
<protein>
    <submittedName>
        <fullName evidence="1">Unnamed protein product</fullName>
    </submittedName>
</protein>
<dbReference type="EMBL" id="BSXT01019034">
    <property type="protein sequence ID" value="GMG17577.1"/>
    <property type="molecule type" value="Genomic_DNA"/>
</dbReference>
<gene>
    <name evidence="1" type="ORF">Pfra01_003022700</name>
</gene>
<sequence>MTTVICMKPEIIPRNSFGGHLAPKSGREKDSLSTASLDHACHVHEVVGLGCVEGHSEQTGGEDAGTTSELVGDNIAEVPVTGYTASTLSGTVKWSSLNLSGEGYQTPDIYKGATLNARDFVEVTIGMSALVTYQGGHATFTPTLATGDSRPTRGHHTLAWQPTGSGGPSPTSSLVGAMLWAHMLVCNPITNNPTDDLYEGVCQAADTMLYQNVKGAHSSGRSEADADHCAVVFQDELLDEHEIHHASIIAEEHPTECREGAHDDGLGSLNGEAGVVVNRWKTIAELTLGLQASTTELATRNKLLYS</sequence>
<reference evidence="1" key="1">
    <citation type="submission" date="2023-04" db="EMBL/GenBank/DDBJ databases">
        <title>Phytophthora fragariaefolia NBRC 109709.</title>
        <authorList>
            <person name="Ichikawa N."/>
            <person name="Sato H."/>
            <person name="Tonouchi N."/>
        </authorList>
    </citation>
    <scope>NUCLEOTIDE SEQUENCE</scope>
    <source>
        <strain evidence="1">NBRC 109709</strain>
    </source>
</reference>
<keyword evidence="2" id="KW-1185">Reference proteome</keyword>
<dbReference type="Proteomes" id="UP001165121">
    <property type="component" value="Unassembled WGS sequence"/>
</dbReference>
<dbReference type="OrthoDB" id="6516201at2759"/>
<dbReference type="AlphaFoldDB" id="A0A9W7DFJ8"/>
<evidence type="ECO:0000313" key="1">
    <source>
        <dbReference type="EMBL" id="GMG17577.1"/>
    </source>
</evidence>
<organism evidence="1 2">
    <name type="scientific">Phytophthora fragariaefolia</name>
    <dbReference type="NCBI Taxonomy" id="1490495"/>
    <lineage>
        <taxon>Eukaryota</taxon>
        <taxon>Sar</taxon>
        <taxon>Stramenopiles</taxon>
        <taxon>Oomycota</taxon>
        <taxon>Peronosporomycetes</taxon>
        <taxon>Peronosporales</taxon>
        <taxon>Peronosporaceae</taxon>
        <taxon>Phytophthora</taxon>
    </lineage>
</organism>
<accession>A0A9W7DFJ8</accession>
<evidence type="ECO:0000313" key="2">
    <source>
        <dbReference type="Proteomes" id="UP001165121"/>
    </source>
</evidence>
<comment type="caution">
    <text evidence="1">The sequence shown here is derived from an EMBL/GenBank/DDBJ whole genome shotgun (WGS) entry which is preliminary data.</text>
</comment>